<dbReference type="AlphaFoldDB" id="A0A484I5L2"/>
<gene>
    <name evidence="2" type="ORF">NFRAN_0697</name>
</gene>
<keyword evidence="1" id="KW-0812">Transmembrane</keyword>
<dbReference type="KEGG" id="nfn:NFRAN_0697"/>
<keyword evidence="1" id="KW-0472">Membrane</keyword>
<dbReference type="OrthoDB" id="8758at2157"/>
<evidence type="ECO:0000313" key="3">
    <source>
        <dbReference type="Proteomes" id="UP000294299"/>
    </source>
</evidence>
<name>A0A484I5L2_9ARCH</name>
<reference evidence="2 3" key="1">
    <citation type="submission" date="2019-02" db="EMBL/GenBank/DDBJ databases">
        <authorList>
            <person name="Lehtovirta-Morley E L."/>
        </authorList>
    </citation>
    <scope>NUCLEOTIDE SEQUENCE [LARGE SCALE GENOMIC DNA]</scope>
    <source>
        <strain evidence="2">NFRAN1</strain>
    </source>
</reference>
<evidence type="ECO:0000256" key="1">
    <source>
        <dbReference type="SAM" id="Phobius"/>
    </source>
</evidence>
<feature type="transmembrane region" description="Helical" evidence="1">
    <location>
        <begin position="113"/>
        <end position="133"/>
    </location>
</feature>
<feature type="transmembrane region" description="Helical" evidence="1">
    <location>
        <begin position="72"/>
        <end position="93"/>
    </location>
</feature>
<dbReference type="RefSeq" id="WP_134482999.1">
    <property type="nucleotide sequence ID" value="NZ_LR216287.1"/>
</dbReference>
<proteinExistence type="predicted"/>
<accession>A0A484I5L2</accession>
<dbReference type="GeneID" id="39420192"/>
<organism evidence="2 3">
    <name type="scientific">Candidatus Nitrosocosmicus franklandianus</name>
    <dbReference type="NCBI Taxonomy" id="1798806"/>
    <lineage>
        <taxon>Archaea</taxon>
        <taxon>Nitrososphaerota</taxon>
        <taxon>Nitrososphaeria</taxon>
        <taxon>Nitrososphaerales</taxon>
        <taxon>Nitrososphaeraceae</taxon>
        <taxon>Candidatus Nitrosocosmicus</taxon>
    </lineage>
</organism>
<evidence type="ECO:0000313" key="2">
    <source>
        <dbReference type="EMBL" id="VFJ13019.1"/>
    </source>
</evidence>
<sequence>MRGIRKTLSEILVSIAFILLVVYILDVGVSMINEEGFLPLSERDRGMIFGGGSIILFVVSFGIGINVPSKLLTVLLIIGGAIMGTTVLVSSLFMPSEENAQMSSTEANQMQILAPQFIGIIIIGYVIMGMGILRAIRKK</sequence>
<feature type="transmembrane region" description="Helical" evidence="1">
    <location>
        <begin position="47"/>
        <end position="65"/>
    </location>
</feature>
<keyword evidence="3" id="KW-1185">Reference proteome</keyword>
<feature type="transmembrane region" description="Helical" evidence="1">
    <location>
        <begin position="12"/>
        <end position="32"/>
    </location>
</feature>
<dbReference type="EMBL" id="LR216287">
    <property type="protein sequence ID" value="VFJ13019.1"/>
    <property type="molecule type" value="Genomic_DNA"/>
</dbReference>
<protein>
    <submittedName>
        <fullName evidence="2">Uncharacterized protein</fullName>
    </submittedName>
</protein>
<keyword evidence="1" id="KW-1133">Transmembrane helix</keyword>
<dbReference type="Proteomes" id="UP000294299">
    <property type="component" value="Chromosome NFRAN"/>
</dbReference>